<dbReference type="RefSeq" id="WP_235726535.1">
    <property type="nucleotide sequence ID" value="NZ_OX458333.1"/>
</dbReference>
<evidence type="ECO:0000256" key="7">
    <source>
        <dbReference type="ARBA" id="ARBA00023237"/>
    </source>
</evidence>
<dbReference type="EMBL" id="OX458333">
    <property type="protein sequence ID" value="CAI8935086.1"/>
    <property type="molecule type" value="Genomic_DNA"/>
</dbReference>
<dbReference type="PANTHER" id="PTHR30069:SF37">
    <property type="entry name" value="FERRIC VIBRIOBACTIN RECEPTOR VIUA"/>
    <property type="match status" value="1"/>
</dbReference>
<evidence type="ECO:0000256" key="9">
    <source>
        <dbReference type="RuleBase" id="RU003357"/>
    </source>
</evidence>
<sequence length="641" mass="72073">MVDVIVRLLRRTLRPWVLVLAVSAASFVPFVRADGDREVITAEEIERQKPATLMELLNRLVGLGSSGNQLSLRGVPSVALYVDGFPRGGNVVEVDKIKPQDVARIEILRGAASSRYGAEALGGAIIVTTKQGSSRWGLDVVQGYNSLDSRYSRAIGSGAFGDAALRLSFEDGLTNKVFITDRHNNPFPSLAQTQDAFQTKREGNAKGSYRHDWLNTGVEVNYLEQTYNYGRPNAFNEYTTIRSKLMAEAAFGDLKLSSNLLYQDYGVDVFRDAGGVDAAGLAPYLRGLETTRTVNLEIQAGYRDVNLGLVYGNEREAIDRRPDGSKRRIFRLEDTVDRIGVFAGYGFNFWTDWRFDLGGRYDLYNYSDISVFSSERLTHEPETTKKAFNPKASLSWKALPWLSLRTSAATGFIPPAPSTLYFRQEQPSYRIVANPGLKPEESLTVDFGLEGSYRDSTKYSLTFFYTRWTDKVEMLTIAGTPAIQTYKNLGESESKGVEFSLNQRITDDLNASLNYTLNFTEITDALDPAVIGNQLPFQPRHRLNAVLDYRGPWSTSARANLHYESEQFMDFRNIVRDEQGITWLNGEYAILDLLLTKKFQWSGAGLDLTFAVNNLFDSRYQKNFFHQDPGRVFRGELAVKF</sequence>
<reference evidence="12 13" key="1">
    <citation type="submission" date="2023-03" db="EMBL/GenBank/DDBJ databases">
        <authorList>
            <person name="Pearce D."/>
        </authorList>
    </citation>
    <scope>NUCLEOTIDE SEQUENCE [LARGE SCALE GENOMIC DNA]</scope>
    <source>
        <strain evidence="12">Msz</strain>
    </source>
</reference>
<evidence type="ECO:0000313" key="13">
    <source>
        <dbReference type="Proteomes" id="UP001162030"/>
    </source>
</evidence>
<dbReference type="CDD" id="cd01347">
    <property type="entry name" value="ligand_gated_channel"/>
    <property type="match status" value="1"/>
</dbReference>
<dbReference type="Pfam" id="PF00593">
    <property type="entry name" value="TonB_dep_Rec_b-barrel"/>
    <property type="match status" value="1"/>
</dbReference>
<dbReference type="InterPro" id="IPR036942">
    <property type="entry name" value="Beta-barrel_TonB_sf"/>
</dbReference>
<keyword evidence="2 8" id="KW-0813">Transport</keyword>
<dbReference type="Proteomes" id="UP001162030">
    <property type="component" value="Chromosome"/>
</dbReference>
<evidence type="ECO:0000313" key="12">
    <source>
        <dbReference type="EMBL" id="CAI8935086.1"/>
    </source>
</evidence>
<evidence type="ECO:0000256" key="3">
    <source>
        <dbReference type="ARBA" id="ARBA00022452"/>
    </source>
</evidence>
<proteinExistence type="inferred from homology"/>
<keyword evidence="3 8" id="KW-1134">Transmembrane beta strand</keyword>
<dbReference type="InterPro" id="IPR012910">
    <property type="entry name" value="Plug_dom"/>
</dbReference>
<keyword evidence="5 9" id="KW-0798">TonB box</keyword>
<evidence type="ECO:0000256" key="1">
    <source>
        <dbReference type="ARBA" id="ARBA00004571"/>
    </source>
</evidence>
<keyword evidence="6 8" id="KW-0472">Membrane</keyword>
<name>A0ABM9I758_9GAMM</name>
<organism evidence="12 13">
    <name type="scientific">Methylocaldum szegediense</name>
    <dbReference type="NCBI Taxonomy" id="73780"/>
    <lineage>
        <taxon>Bacteria</taxon>
        <taxon>Pseudomonadati</taxon>
        <taxon>Pseudomonadota</taxon>
        <taxon>Gammaproteobacteria</taxon>
        <taxon>Methylococcales</taxon>
        <taxon>Methylococcaceae</taxon>
        <taxon>Methylocaldum</taxon>
    </lineage>
</organism>
<dbReference type="PROSITE" id="PS52016">
    <property type="entry name" value="TONB_DEPENDENT_REC_3"/>
    <property type="match status" value="1"/>
</dbReference>
<dbReference type="InterPro" id="IPR037066">
    <property type="entry name" value="Plug_dom_sf"/>
</dbReference>
<gene>
    <name evidence="12" type="ORF">MSZNOR_4123</name>
</gene>
<dbReference type="SUPFAM" id="SSF56935">
    <property type="entry name" value="Porins"/>
    <property type="match status" value="1"/>
</dbReference>
<evidence type="ECO:0000256" key="5">
    <source>
        <dbReference type="ARBA" id="ARBA00023077"/>
    </source>
</evidence>
<feature type="domain" description="TonB-dependent receptor-like beta-barrel" evidence="10">
    <location>
        <begin position="145"/>
        <end position="615"/>
    </location>
</feature>
<evidence type="ECO:0000256" key="4">
    <source>
        <dbReference type="ARBA" id="ARBA00022692"/>
    </source>
</evidence>
<dbReference type="InterPro" id="IPR039426">
    <property type="entry name" value="TonB-dep_rcpt-like"/>
</dbReference>
<keyword evidence="7 8" id="KW-0998">Cell outer membrane</keyword>
<comment type="subcellular location">
    <subcellularLocation>
        <location evidence="1 8">Cell outer membrane</location>
        <topology evidence="1 8">Multi-pass membrane protein</topology>
    </subcellularLocation>
</comment>
<dbReference type="Gene3D" id="2.40.170.20">
    <property type="entry name" value="TonB-dependent receptor, beta-barrel domain"/>
    <property type="match status" value="1"/>
</dbReference>
<accession>A0ABM9I758</accession>
<evidence type="ECO:0000256" key="8">
    <source>
        <dbReference type="PROSITE-ProRule" id="PRU01360"/>
    </source>
</evidence>
<protein>
    <submittedName>
        <fullName evidence="12">Iron complex outermembrane recepter protein</fullName>
    </submittedName>
</protein>
<comment type="similarity">
    <text evidence="8 9">Belongs to the TonB-dependent receptor family.</text>
</comment>
<evidence type="ECO:0000259" key="10">
    <source>
        <dbReference type="Pfam" id="PF00593"/>
    </source>
</evidence>
<feature type="domain" description="TonB-dependent receptor plug" evidence="11">
    <location>
        <begin position="35"/>
        <end position="124"/>
    </location>
</feature>
<evidence type="ECO:0000259" key="11">
    <source>
        <dbReference type="Pfam" id="PF07715"/>
    </source>
</evidence>
<keyword evidence="4 8" id="KW-0812">Transmembrane</keyword>
<keyword evidence="13" id="KW-1185">Reference proteome</keyword>
<dbReference type="PANTHER" id="PTHR30069">
    <property type="entry name" value="TONB-DEPENDENT OUTER MEMBRANE RECEPTOR"/>
    <property type="match status" value="1"/>
</dbReference>
<evidence type="ECO:0000256" key="6">
    <source>
        <dbReference type="ARBA" id="ARBA00023136"/>
    </source>
</evidence>
<dbReference type="Pfam" id="PF07715">
    <property type="entry name" value="Plug"/>
    <property type="match status" value="1"/>
</dbReference>
<dbReference type="InterPro" id="IPR000531">
    <property type="entry name" value="Beta-barrel_TonB"/>
</dbReference>
<dbReference type="Gene3D" id="2.170.130.10">
    <property type="entry name" value="TonB-dependent receptor, plug domain"/>
    <property type="match status" value="1"/>
</dbReference>
<evidence type="ECO:0000256" key="2">
    <source>
        <dbReference type="ARBA" id="ARBA00022448"/>
    </source>
</evidence>